<feature type="transmembrane region" description="Helical" evidence="2">
    <location>
        <begin position="185"/>
        <end position="204"/>
    </location>
</feature>
<dbReference type="Pfam" id="PF05008">
    <property type="entry name" value="V-SNARE"/>
    <property type="match status" value="1"/>
</dbReference>
<gene>
    <name evidence="4" type="ORF">POCTA_138.1.T1030178</name>
</gene>
<dbReference type="InterPro" id="IPR007705">
    <property type="entry name" value="Vesicle_trsprt_v-SNARE_N"/>
</dbReference>
<proteinExistence type="predicted"/>
<reference evidence="4" key="1">
    <citation type="submission" date="2021-01" db="EMBL/GenBank/DDBJ databases">
        <authorList>
            <consortium name="Genoscope - CEA"/>
            <person name="William W."/>
        </authorList>
    </citation>
    <scope>NUCLEOTIDE SEQUENCE</scope>
</reference>
<organism evidence="4 5">
    <name type="scientific">Paramecium octaurelia</name>
    <dbReference type="NCBI Taxonomy" id="43137"/>
    <lineage>
        <taxon>Eukaryota</taxon>
        <taxon>Sar</taxon>
        <taxon>Alveolata</taxon>
        <taxon>Ciliophora</taxon>
        <taxon>Intramacronucleata</taxon>
        <taxon>Oligohymenophorea</taxon>
        <taxon>Peniculida</taxon>
        <taxon>Parameciidae</taxon>
        <taxon>Paramecium</taxon>
    </lineage>
</organism>
<sequence length="206" mass="24019">MSQTLFLKYENDFQKLLGEFNTNLQQYPYTQSKNETLQTLKSTLQKAEKQFQCMQIELKASSTLEAELKPKLKQHGQNLQTAKDNLTSIEKSKSFEQSQPNVNFDNKRRLENNTNKIESQTNQLENCHKELFHTVDLQQTIMTDLDTQKKQLLETIDNTNDIRKIVQQTGRDVRVMQNRELFSKALKLGLIGVLTLGNIMLIYYKI</sequence>
<dbReference type="OrthoDB" id="306529at2759"/>
<keyword evidence="1" id="KW-0175">Coiled coil</keyword>
<feature type="domain" description="Vesicle transport v-SNARE N-terminal" evidence="3">
    <location>
        <begin position="1"/>
        <end position="88"/>
    </location>
</feature>
<evidence type="ECO:0000313" key="4">
    <source>
        <dbReference type="EMBL" id="CAD8193035.1"/>
    </source>
</evidence>
<dbReference type="AlphaFoldDB" id="A0A8S1WXJ3"/>
<evidence type="ECO:0000256" key="1">
    <source>
        <dbReference type="SAM" id="Coils"/>
    </source>
</evidence>
<keyword evidence="2" id="KW-0812">Transmembrane</keyword>
<feature type="coiled-coil region" evidence="1">
    <location>
        <begin position="30"/>
        <end position="130"/>
    </location>
</feature>
<keyword evidence="2" id="KW-1133">Transmembrane helix</keyword>
<keyword evidence="2" id="KW-0472">Membrane</keyword>
<name>A0A8S1WXJ3_PAROT</name>
<dbReference type="GO" id="GO:0006886">
    <property type="term" value="P:intracellular protein transport"/>
    <property type="evidence" value="ECO:0007669"/>
    <property type="project" value="InterPro"/>
</dbReference>
<accession>A0A8S1WXJ3</accession>
<comment type="caution">
    <text evidence="4">The sequence shown here is derived from an EMBL/GenBank/DDBJ whole genome shotgun (WGS) entry which is preliminary data.</text>
</comment>
<dbReference type="EMBL" id="CAJJDP010000103">
    <property type="protein sequence ID" value="CAD8193035.1"/>
    <property type="molecule type" value="Genomic_DNA"/>
</dbReference>
<keyword evidence="5" id="KW-1185">Reference proteome</keyword>
<dbReference type="Proteomes" id="UP000683925">
    <property type="component" value="Unassembled WGS sequence"/>
</dbReference>
<evidence type="ECO:0000313" key="5">
    <source>
        <dbReference type="Proteomes" id="UP000683925"/>
    </source>
</evidence>
<dbReference type="OMA" id="EFNTAYQ"/>
<protein>
    <recommendedName>
        <fullName evidence="3">Vesicle transport v-SNARE N-terminal domain-containing protein</fullName>
    </recommendedName>
</protein>
<evidence type="ECO:0000259" key="3">
    <source>
        <dbReference type="Pfam" id="PF05008"/>
    </source>
</evidence>
<dbReference type="GO" id="GO:0016020">
    <property type="term" value="C:membrane"/>
    <property type="evidence" value="ECO:0007669"/>
    <property type="project" value="InterPro"/>
</dbReference>
<evidence type="ECO:0000256" key="2">
    <source>
        <dbReference type="SAM" id="Phobius"/>
    </source>
</evidence>